<accession>A0AAN6JHK0</accession>
<comment type="caution">
    <text evidence="2">The sequence shown here is derived from an EMBL/GenBank/DDBJ whole genome shotgun (WGS) entry which is preliminary data.</text>
</comment>
<evidence type="ECO:0000313" key="2">
    <source>
        <dbReference type="EMBL" id="KAK0520840.1"/>
    </source>
</evidence>
<name>A0AAN6JHK0_9BASI</name>
<reference evidence="2" key="1">
    <citation type="journal article" date="2023" name="PhytoFront">
        <title>Draft Genome Resources of Seven Strains of Tilletia horrida, Causal Agent of Kernel Smut of Rice.</title>
        <authorList>
            <person name="Khanal S."/>
            <person name="Antony Babu S."/>
            <person name="Zhou X.G."/>
        </authorList>
    </citation>
    <scope>NUCLEOTIDE SEQUENCE</scope>
    <source>
        <strain evidence="2">TX3</strain>
    </source>
</reference>
<protein>
    <recommendedName>
        <fullName evidence="4">OTU domain-containing protein</fullName>
    </recommendedName>
</protein>
<dbReference type="CDD" id="cd22744">
    <property type="entry name" value="OTU"/>
    <property type="match status" value="1"/>
</dbReference>
<gene>
    <name evidence="2" type="ORF">OC842_006973</name>
</gene>
<sequence>MEGIISALVRDKVAELVEEAVAKALESAYMKRPRDQDAPWSHDEDEPPARNLRPRKAKSQLGSPEVKLVGLREIRSCRADGHCGFRAASMGLYGGEEKWLSVRAALFSQLDNNKEVYKRILNWTDADVERSSSRLKWDRGSKRAGEEQWFDAEDCGALLTDLANRPVLIYDKGQGCAHLVPPSLSWPAAPRSALSVADFMAIKAPVIALQFSVDHWDFISKITGRHALPATPQWAQLQKKESEGGIRTTWLPVLDEIRAKVVAGLDMFAGQESHTAT</sequence>
<proteinExistence type="predicted"/>
<evidence type="ECO:0000256" key="1">
    <source>
        <dbReference type="SAM" id="MobiDB-lite"/>
    </source>
</evidence>
<dbReference type="Gene3D" id="3.90.70.80">
    <property type="match status" value="1"/>
</dbReference>
<feature type="region of interest" description="Disordered" evidence="1">
    <location>
        <begin position="31"/>
        <end position="63"/>
    </location>
</feature>
<dbReference type="Proteomes" id="UP001176521">
    <property type="component" value="Unassembled WGS sequence"/>
</dbReference>
<keyword evidence="3" id="KW-1185">Reference proteome</keyword>
<evidence type="ECO:0008006" key="4">
    <source>
        <dbReference type="Google" id="ProtNLM"/>
    </source>
</evidence>
<organism evidence="2 3">
    <name type="scientific">Tilletia horrida</name>
    <dbReference type="NCBI Taxonomy" id="155126"/>
    <lineage>
        <taxon>Eukaryota</taxon>
        <taxon>Fungi</taxon>
        <taxon>Dikarya</taxon>
        <taxon>Basidiomycota</taxon>
        <taxon>Ustilaginomycotina</taxon>
        <taxon>Exobasidiomycetes</taxon>
        <taxon>Tilletiales</taxon>
        <taxon>Tilletiaceae</taxon>
        <taxon>Tilletia</taxon>
    </lineage>
</organism>
<evidence type="ECO:0000313" key="3">
    <source>
        <dbReference type="Proteomes" id="UP001176521"/>
    </source>
</evidence>
<dbReference type="EMBL" id="JAPDMQ010000742">
    <property type="protein sequence ID" value="KAK0520840.1"/>
    <property type="molecule type" value="Genomic_DNA"/>
</dbReference>
<feature type="compositionally biased region" description="Basic and acidic residues" evidence="1">
    <location>
        <begin position="32"/>
        <end position="42"/>
    </location>
</feature>
<dbReference type="AlphaFoldDB" id="A0AAN6JHK0"/>